<keyword evidence="3" id="KW-0862">Zinc</keyword>
<feature type="compositionally biased region" description="Acidic residues" evidence="6">
    <location>
        <begin position="50"/>
        <end position="62"/>
    </location>
</feature>
<reference evidence="8" key="1">
    <citation type="journal article" date="2017" name="Parasit. Vectors">
        <title>Sialotranscriptomics of Rhipicephalus zambeziensis reveals intricate expression profiles of secretory proteins and suggests tight temporal transcriptional regulation during blood-feeding.</title>
        <authorList>
            <person name="de Castro M.H."/>
            <person name="de Klerk D."/>
            <person name="Pienaar R."/>
            <person name="Rees D.J.G."/>
            <person name="Mans B.J."/>
        </authorList>
    </citation>
    <scope>NUCLEOTIDE SEQUENCE</scope>
    <source>
        <tissue evidence="8">Salivary glands</tissue>
    </source>
</reference>
<dbReference type="InterPro" id="IPR006612">
    <property type="entry name" value="THAP_Znf"/>
</dbReference>
<evidence type="ECO:0000259" key="7">
    <source>
        <dbReference type="PROSITE" id="PS50950"/>
    </source>
</evidence>
<accession>A0A224YLJ9</accession>
<dbReference type="PROSITE" id="PS50950">
    <property type="entry name" value="ZF_THAP"/>
    <property type="match status" value="1"/>
</dbReference>
<feature type="compositionally biased region" description="Polar residues" evidence="6">
    <location>
        <begin position="445"/>
        <end position="461"/>
    </location>
</feature>
<evidence type="ECO:0000256" key="5">
    <source>
        <dbReference type="PROSITE-ProRule" id="PRU00309"/>
    </source>
</evidence>
<feature type="compositionally biased region" description="Polar residues" evidence="6">
    <location>
        <begin position="1082"/>
        <end position="1107"/>
    </location>
</feature>
<evidence type="ECO:0000256" key="6">
    <source>
        <dbReference type="SAM" id="MobiDB-lite"/>
    </source>
</evidence>
<feature type="region of interest" description="Disordered" evidence="6">
    <location>
        <begin position="1658"/>
        <end position="1696"/>
    </location>
</feature>
<keyword evidence="4 5" id="KW-0238">DNA-binding</keyword>
<evidence type="ECO:0000256" key="4">
    <source>
        <dbReference type="ARBA" id="ARBA00023125"/>
    </source>
</evidence>
<feature type="domain" description="THAP-type" evidence="7">
    <location>
        <begin position="213"/>
        <end position="303"/>
    </location>
</feature>
<feature type="region of interest" description="Disordered" evidence="6">
    <location>
        <begin position="1078"/>
        <end position="1138"/>
    </location>
</feature>
<dbReference type="SUPFAM" id="SSF57716">
    <property type="entry name" value="Glucocorticoid receptor-like (DNA-binding domain)"/>
    <property type="match status" value="1"/>
</dbReference>
<keyword evidence="2 5" id="KW-0863">Zinc-finger</keyword>
<name>A0A224YLJ9_9ACAR</name>
<proteinExistence type="predicted"/>
<feature type="region of interest" description="Disordered" evidence="6">
    <location>
        <begin position="306"/>
        <end position="360"/>
    </location>
</feature>
<feature type="compositionally biased region" description="Polar residues" evidence="6">
    <location>
        <begin position="327"/>
        <end position="344"/>
    </location>
</feature>
<feature type="compositionally biased region" description="Acidic residues" evidence="6">
    <location>
        <begin position="84"/>
        <end position="96"/>
    </location>
</feature>
<feature type="compositionally biased region" description="Basic residues" evidence="6">
    <location>
        <begin position="309"/>
        <end position="318"/>
    </location>
</feature>
<dbReference type="Pfam" id="PF05485">
    <property type="entry name" value="THAP"/>
    <property type="match status" value="1"/>
</dbReference>
<feature type="compositionally biased region" description="Acidic residues" evidence="6">
    <location>
        <begin position="1394"/>
        <end position="1404"/>
    </location>
</feature>
<dbReference type="SMART" id="SM00980">
    <property type="entry name" value="THAP"/>
    <property type="match status" value="1"/>
</dbReference>
<feature type="region of interest" description="Disordered" evidence="6">
    <location>
        <begin position="1431"/>
        <end position="1464"/>
    </location>
</feature>
<feature type="region of interest" description="Disordered" evidence="6">
    <location>
        <begin position="1394"/>
        <end position="1416"/>
    </location>
</feature>
<dbReference type="GO" id="GO:0003677">
    <property type="term" value="F:DNA binding"/>
    <property type="evidence" value="ECO:0007669"/>
    <property type="project" value="UniProtKB-UniRule"/>
</dbReference>
<keyword evidence="1" id="KW-0479">Metal-binding</keyword>
<feature type="compositionally biased region" description="Low complexity" evidence="6">
    <location>
        <begin position="1451"/>
        <end position="1462"/>
    </location>
</feature>
<evidence type="ECO:0000256" key="2">
    <source>
        <dbReference type="ARBA" id="ARBA00022771"/>
    </source>
</evidence>
<evidence type="ECO:0000256" key="3">
    <source>
        <dbReference type="ARBA" id="ARBA00022833"/>
    </source>
</evidence>
<dbReference type="GO" id="GO:0008270">
    <property type="term" value="F:zinc ion binding"/>
    <property type="evidence" value="ECO:0007669"/>
    <property type="project" value="UniProtKB-KW"/>
</dbReference>
<dbReference type="EMBL" id="GFPF01006679">
    <property type="protein sequence ID" value="MAA17825.1"/>
    <property type="molecule type" value="Transcribed_RNA"/>
</dbReference>
<feature type="compositionally biased region" description="Polar residues" evidence="6">
    <location>
        <begin position="105"/>
        <end position="130"/>
    </location>
</feature>
<feature type="compositionally biased region" description="Basic and acidic residues" evidence="6">
    <location>
        <begin position="9"/>
        <end position="28"/>
    </location>
</feature>
<feature type="region of interest" description="Disordered" evidence="6">
    <location>
        <begin position="444"/>
        <end position="483"/>
    </location>
</feature>
<sequence>MHRSRHKILREPVLKLESKESSDLDNPPHSKRARLQRSADRATRKLTLEWDTEDSTDIDDPDCEKKAKLPESSSGIPRERVFESDTDDSDDFDDPTWGENAKWPRSSTGVPQKTALGSTAVSGQNAQSRQPQEEKHRGSGSSEGKVGRDSISVIREPCEEEKNAAQAIKGCKETLETVTGSSYSTQQAERPAEEPHYEIRTLAPPFRKPDSKMRNSAYKCSVTGCPHGNDEQSPTGLWLFTLPDETNEASLRSEWLQHVPIDNNVNRPLSPRVCFKHFDARKHFVSAKHRILGLKLDAVPNKLLQPLKTPRKGKRSNTFRRLPQLPQCASGTNLGQVSTSTTGVEQKPRPMTAAREARKLQSTTCATVMQEPQSTTSIDVAEEAQSTAAGAAQESQPPATPVLVQETKCVTSADVDVECHSVTASGAAHELQSTTATAPLAMVQESRSTTSVDASSVSQPVETDEEARKLQSTTTATDMQEQHSSTTFADVAAGQSLMAAGVAQELQPTATSTMVQESQSMSSADVSSEYQPVGTDEEAQKLHSTITATIAQKSQSVTLADVAAETQPMTTAGVAQESQYTCAATVVQESQSTTFDDVSSQSQPVAFHEQVQSHTTVTATTAQESQSMISVNVTGETEPIIAAGVTQESQPTATATMVQESLSTTFDNVNSESQPVEADGETQKLQSTISATMVQEPQSVTSADITSETQSMTAAGVTRESQSTATVDMVQELQSMTLASRDAETWSITATGAPQELESTATTGMELQGITTAVVQEPQSMTSENIGVQSQFLIASGAAQELQPTTTGSQSMCTAVVQKSQSTTFADVSVKSAEVVQELQSKTTATKLMAPEAKTFADWCVESQPAAAAGTAQESQSTTNAAMFQEPESMALAKVAAQTESITAAEAAQAVQSTASTTTELHSTTTAAVMEAPQSALPDVAAEVQVMTTAPEVQEPQSAAAAATPLQFATATSIKQKPQSVAVADVTVESQSATAAGTAQELLCATSDAMIQEPQSMALAKVAAETESITAAEAAQGVQSTAFTATELHSSTTAAVMEAPQSALPDVAAEVQVMTTAPEVQEPQSAAATPLQSATATSMKQKPQSVTVADGDMERDSMTAVGEAQESQSVLKEEPQVQALPDVPADTVSMTVAPEAGESESTNAAAMVQEPDSVTDGIGITESKVVAAAGATQESHYMTVTGVELKTAATVAREHKLQPMTFANLGAEFQSGTAAEAAQKPQSTMVAAMKPDLATDSLGQEPQRKVLFAIPEPQSATAIDVGCKSQSRTVAPMIINHLNGQESQSATTIGIRDELESTAVVASEHEFQSVMGTGKRKECELMSVVDTVQKLHTATAVGVESESQCANSTSPITELAAESKSKSKAKFWLHFPDSDDESEAEEQNVADIPTSPASVRTESFEEATDCCPAVITEPNHQTDDRNTGTCNDLPSGSSSEKYTSKSAPMQATSVSDKLVEQAEEIASYLATHGPVDYVDESTVSICASPSGSCDSDDEKICKQVTSIPNKALVPLTQDISMANTEMSSTVPNKLLEFDLQTQQQALKNAVASSPPTKMFSASKPTDTNERMVKRGTNVNIERDDPAPPCHVASRRSSASTCAVNTALEKPPASDVRTEAPLPREIVVPSAAALSRSLGNLTNSRNRAMERNQRDSIREKGLPHFSPQSCSSAQKGDRHVTSRAVSAPVVKATIDKSGQPAVSTEPIASCSEPAWRHRLDLPGRSSAVAAEKAESIKGPSAGHVFHPSQGRYILKKEVLQDGDEFGMSAVLCTVVWVPTGSDAKT</sequence>
<evidence type="ECO:0000313" key="8">
    <source>
        <dbReference type="EMBL" id="MAA17825.1"/>
    </source>
</evidence>
<protein>
    <submittedName>
        <fullName evidence="8">Cell surface glycoprotein</fullName>
    </submittedName>
</protein>
<evidence type="ECO:0000256" key="1">
    <source>
        <dbReference type="ARBA" id="ARBA00022723"/>
    </source>
</evidence>
<feature type="compositionally biased region" description="Basic and acidic residues" evidence="6">
    <location>
        <begin position="37"/>
        <end position="48"/>
    </location>
</feature>
<feature type="region of interest" description="Disordered" evidence="6">
    <location>
        <begin position="1"/>
        <end position="152"/>
    </location>
</feature>
<feature type="compositionally biased region" description="Basic and acidic residues" evidence="6">
    <location>
        <begin position="1662"/>
        <end position="1677"/>
    </location>
</feature>
<organism evidence="8">
    <name type="scientific">Rhipicephalus zambeziensis</name>
    <dbReference type="NCBI Taxonomy" id="60191"/>
    <lineage>
        <taxon>Eukaryota</taxon>
        <taxon>Metazoa</taxon>
        <taxon>Ecdysozoa</taxon>
        <taxon>Arthropoda</taxon>
        <taxon>Chelicerata</taxon>
        <taxon>Arachnida</taxon>
        <taxon>Acari</taxon>
        <taxon>Parasitiformes</taxon>
        <taxon>Ixodida</taxon>
        <taxon>Ixodoidea</taxon>
        <taxon>Ixodidae</taxon>
        <taxon>Rhipicephalinae</taxon>
        <taxon>Rhipicephalus</taxon>
        <taxon>Rhipicephalus</taxon>
    </lineage>
</organism>
<feature type="compositionally biased region" description="Polar residues" evidence="6">
    <location>
        <begin position="470"/>
        <end position="483"/>
    </location>
</feature>